<feature type="compositionally biased region" description="Pro residues" evidence="3">
    <location>
        <begin position="73"/>
        <end position="82"/>
    </location>
</feature>
<dbReference type="InterPro" id="IPR027383">
    <property type="entry name" value="Znf_put"/>
</dbReference>
<evidence type="ECO:0000313" key="6">
    <source>
        <dbReference type="EMBL" id="RJL33456.1"/>
    </source>
</evidence>
<feature type="domain" description="Putative zinc-finger" evidence="5">
    <location>
        <begin position="7"/>
        <end position="36"/>
    </location>
</feature>
<evidence type="ECO:0000256" key="2">
    <source>
        <dbReference type="ARBA" id="ARBA00023163"/>
    </source>
</evidence>
<dbReference type="RefSeq" id="WP_119926415.1">
    <property type="nucleotide sequence ID" value="NZ_QZEY01000003.1"/>
</dbReference>
<dbReference type="Gene3D" id="1.10.10.1320">
    <property type="entry name" value="Anti-sigma factor, zinc-finger domain"/>
    <property type="match status" value="1"/>
</dbReference>
<name>A0A3A4BQN7_9ACTN</name>
<keyword evidence="2" id="KW-0804">Transcription</keyword>
<feature type="region of interest" description="Disordered" evidence="3">
    <location>
        <begin position="69"/>
        <end position="113"/>
    </location>
</feature>
<feature type="transmembrane region" description="Helical" evidence="4">
    <location>
        <begin position="118"/>
        <end position="141"/>
    </location>
</feature>
<dbReference type="OrthoDB" id="3743969at2"/>
<evidence type="ECO:0000256" key="1">
    <source>
        <dbReference type="ARBA" id="ARBA00023015"/>
    </source>
</evidence>
<organism evidence="6 7">
    <name type="scientific">Bailinhaonella thermotolerans</name>
    <dbReference type="NCBI Taxonomy" id="1070861"/>
    <lineage>
        <taxon>Bacteria</taxon>
        <taxon>Bacillati</taxon>
        <taxon>Actinomycetota</taxon>
        <taxon>Actinomycetes</taxon>
        <taxon>Streptosporangiales</taxon>
        <taxon>Streptosporangiaceae</taxon>
        <taxon>Bailinhaonella</taxon>
    </lineage>
</organism>
<proteinExistence type="predicted"/>
<dbReference type="InterPro" id="IPR041916">
    <property type="entry name" value="Anti_sigma_zinc_sf"/>
</dbReference>
<dbReference type="Proteomes" id="UP000265768">
    <property type="component" value="Unassembled WGS sequence"/>
</dbReference>
<accession>A0A3A4BQN7</accession>
<keyword evidence="4" id="KW-1133">Transmembrane helix</keyword>
<feature type="compositionally biased region" description="Low complexity" evidence="3">
    <location>
        <begin position="83"/>
        <end position="92"/>
    </location>
</feature>
<evidence type="ECO:0000259" key="5">
    <source>
        <dbReference type="Pfam" id="PF13490"/>
    </source>
</evidence>
<keyword evidence="4" id="KW-0472">Membrane</keyword>
<evidence type="ECO:0000313" key="7">
    <source>
        <dbReference type="Proteomes" id="UP000265768"/>
    </source>
</evidence>
<dbReference type="AlphaFoldDB" id="A0A3A4BQN7"/>
<gene>
    <name evidence="6" type="ORF">D5H75_11790</name>
</gene>
<sequence length="178" mass="18819">MSQHLGERLSALIDGELGHQERDRALGHLAGCDECRAEADELRKLKSRLRAMEQPAIPADLTMSLLRMAEPGEPLPPRPRPLPGAARPARTSGPRDGRPSSGPGRPGRKRGIARSRGVRYAAVGVVSAAVALGTLFVVGGIDTPTVTPPVQGVFYNDHFGTTGNNVVPLQPGTVRSTP</sequence>
<reference evidence="6 7" key="1">
    <citation type="submission" date="2018-09" db="EMBL/GenBank/DDBJ databases">
        <title>YIM 75507 draft genome.</title>
        <authorList>
            <person name="Tang S."/>
            <person name="Feng Y."/>
        </authorList>
    </citation>
    <scope>NUCLEOTIDE SEQUENCE [LARGE SCALE GENOMIC DNA]</scope>
    <source>
        <strain evidence="6 7">YIM 75507</strain>
    </source>
</reference>
<comment type="caution">
    <text evidence="6">The sequence shown here is derived from an EMBL/GenBank/DDBJ whole genome shotgun (WGS) entry which is preliminary data.</text>
</comment>
<dbReference type="Pfam" id="PF13490">
    <property type="entry name" value="zf-HC2"/>
    <property type="match status" value="1"/>
</dbReference>
<evidence type="ECO:0000256" key="3">
    <source>
        <dbReference type="SAM" id="MobiDB-lite"/>
    </source>
</evidence>
<protein>
    <submittedName>
        <fullName evidence="6">Anti-sigma factor</fullName>
    </submittedName>
</protein>
<dbReference type="EMBL" id="QZEY01000003">
    <property type="protein sequence ID" value="RJL33456.1"/>
    <property type="molecule type" value="Genomic_DNA"/>
</dbReference>
<keyword evidence="1" id="KW-0805">Transcription regulation</keyword>
<evidence type="ECO:0000256" key="4">
    <source>
        <dbReference type="SAM" id="Phobius"/>
    </source>
</evidence>
<keyword evidence="4" id="KW-0812">Transmembrane</keyword>
<keyword evidence="7" id="KW-1185">Reference proteome</keyword>